<comment type="caution">
    <text evidence="2">The sequence shown here is derived from an EMBL/GenBank/DDBJ whole genome shotgun (WGS) entry which is preliminary data.</text>
</comment>
<sequence length="56" mass="6623">RKRTLKLRRREWTYPSMFYLNLFAICIFSVLPETPVTKFSANAKETSGKQLRSLLD</sequence>
<feature type="transmembrane region" description="Helical" evidence="1">
    <location>
        <begin position="12"/>
        <end position="31"/>
    </location>
</feature>
<reference evidence="2" key="1">
    <citation type="journal article" date="2021" name="Genome Biol. Evol.">
        <title>A High-Quality Reference Genome for a Parasitic Bivalve with Doubly Uniparental Inheritance (Bivalvia: Unionida).</title>
        <authorList>
            <person name="Smith C.H."/>
        </authorList>
    </citation>
    <scope>NUCLEOTIDE SEQUENCE</scope>
    <source>
        <strain evidence="2">CHS0354</strain>
    </source>
</reference>
<proteinExistence type="predicted"/>
<dbReference type="EMBL" id="JAEAOA010001694">
    <property type="protein sequence ID" value="KAK3579425.1"/>
    <property type="molecule type" value="Genomic_DNA"/>
</dbReference>
<feature type="non-terminal residue" evidence="2">
    <location>
        <position position="1"/>
    </location>
</feature>
<gene>
    <name evidence="2" type="ORF">CHS0354_028223</name>
</gene>
<reference evidence="2" key="3">
    <citation type="submission" date="2023-05" db="EMBL/GenBank/DDBJ databases">
        <authorList>
            <person name="Smith C.H."/>
        </authorList>
    </citation>
    <scope>NUCLEOTIDE SEQUENCE</scope>
    <source>
        <strain evidence="2">CHS0354</strain>
        <tissue evidence="2">Mantle</tissue>
    </source>
</reference>
<keyword evidence="1" id="KW-0472">Membrane</keyword>
<evidence type="ECO:0000256" key="1">
    <source>
        <dbReference type="SAM" id="Phobius"/>
    </source>
</evidence>
<protein>
    <submittedName>
        <fullName evidence="2">Uncharacterized protein</fullName>
    </submittedName>
</protein>
<accession>A0AAE0RTV2</accession>
<reference evidence="2" key="2">
    <citation type="journal article" date="2021" name="Genome Biol. Evol.">
        <title>Developing a high-quality reference genome for a parasitic bivalve with doubly uniparental inheritance (Bivalvia: Unionida).</title>
        <authorList>
            <person name="Smith C.H."/>
        </authorList>
    </citation>
    <scope>NUCLEOTIDE SEQUENCE</scope>
    <source>
        <strain evidence="2">CHS0354</strain>
        <tissue evidence="2">Mantle</tissue>
    </source>
</reference>
<keyword evidence="3" id="KW-1185">Reference proteome</keyword>
<keyword evidence="1" id="KW-1133">Transmembrane helix</keyword>
<name>A0AAE0RTV2_9BIVA</name>
<evidence type="ECO:0000313" key="3">
    <source>
        <dbReference type="Proteomes" id="UP001195483"/>
    </source>
</evidence>
<feature type="non-terminal residue" evidence="2">
    <location>
        <position position="56"/>
    </location>
</feature>
<dbReference type="Proteomes" id="UP001195483">
    <property type="component" value="Unassembled WGS sequence"/>
</dbReference>
<keyword evidence="1" id="KW-0812">Transmembrane</keyword>
<evidence type="ECO:0000313" key="2">
    <source>
        <dbReference type="EMBL" id="KAK3579425.1"/>
    </source>
</evidence>
<dbReference type="AlphaFoldDB" id="A0AAE0RTV2"/>
<organism evidence="2 3">
    <name type="scientific">Potamilus streckersoni</name>
    <dbReference type="NCBI Taxonomy" id="2493646"/>
    <lineage>
        <taxon>Eukaryota</taxon>
        <taxon>Metazoa</taxon>
        <taxon>Spiralia</taxon>
        <taxon>Lophotrochozoa</taxon>
        <taxon>Mollusca</taxon>
        <taxon>Bivalvia</taxon>
        <taxon>Autobranchia</taxon>
        <taxon>Heteroconchia</taxon>
        <taxon>Palaeoheterodonta</taxon>
        <taxon>Unionida</taxon>
        <taxon>Unionoidea</taxon>
        <taxon>Unionidae</taxon>
        <taxon>Ambleminae</taxon>
        <taxon>Lampsilini</taxon>
        <taxon>Potamilus</taxon>
    </lineage>
</organism>